<proteinExistence type="predicted"/>
<dbReference type="AlphaFoldDB" id="A0A662D2M7"/>
<reference evidence="1 2" key="1">
    <citation type="submission" date="2018-06" db="EMBL/GenBank/DDBJ databases">
        <title>Extensive metabolic versatility and redundancy in microbially diverse, dynamic hydrothermal sediments.</title>
        <authorList>
            <person name="Dombrowski N."/>
            <person name="Teske A."/>
            <person name="Baker B.J."/>
        </authorList>
    </citation>
    <scope>NUCLEOTIDE SEQUENCE [LARGE SCALE GENOMIC DNA]</scope>
    <source>
        <strain evidence="1">B7_G13</strain>
    </source>
</reference>
<name>A0A662D2M7_UNCAE</name>
<evidence type="ECO:0000313" key="2">
    <source>
        <dbReference type="Proteomes" id="UP000277457"/>
    </source>
</evidence>
<comment type="caution">
    <text evidence="1">The sequence shown here is derived from an EMBL/GenBank/DDBJ whole genome shotgun (WGS) entry which is preliminary data.</text>
</comment>
<dbReference type="GO" id="GO:0032259">
    <property type="term" value="P:methylation"/>
    <property type="evidence" value="ECO:0007669"/>
    <property type="project" value="UniProtKB-KW"/>
</dbReference>
<accession>A0A662D2M7</accession>
<keyword evidence="1" id="KW-0808">Transferase</keyword>
<dbReference type="EMBL" id="QMPY01000079">
    <property type="protein sequence ID" value="RLE07627.1"/>
    <property type="molecule type" value="Genomic_DNA"/>
</dbReference>
<sequence length="26" mass="3133">MDYNRLREEMVKKQLIARGIKDGRVL</sequence>
<gene>
    <name evidence="1" type="ORF">DRZ78_02655</name>
</gene>
<organism evidence="1 2">
    <name type="scientific">Aerophobetes bacterium</name>
    <dbReference type="NCBI Taxonomy" id="2030807"/>
    <lineage>
        <taxon>Bacteria</taxon>
        <taxon>Candidatus Aerophobota</taxon>
    </lineage>
</organism>
<dbReference type="GO" id="GO:0008168">
    <property type="term" value="F:methyltransferase activity"/>
    <property type="evidence" value="ECO:0007669"/>
    <property type="project" value="UniProtKB-KW"/>
</dbReference>
<evidence type="ECO:0000313" key="1">
    <source>
        <dbReference type="EMBL" id="RLE07627.1"/>
    </source>
</evidence>
<protein>
    <submittedName>
        <fullName evidence="1">Protein-L-isoaspartate O-methyltransferase</fullName>
    </submittedName>
</protein>
<keyword evidence="1" id="KW-0489">Methyltransferase</keyword>
<dbReference type="Proteomes" id="UP000277457">
    <property type="component" value="Unassembled WGS sequence"/>
</dbReference>
<feature type="non-terminal residue" evidence="1">
    <location>
        <position position="26"/>
    </location>
</feature>